<dbReference type="SUPFAM" id="SSF56281">
    <property type="entry name" value="Metallo-hydrolase/oxidoreductase"/>
    <property type="match status" value="1"/>
</dbReference>
<dbReference type="EMBL" id="LT906468">
    <property type="protein sequence ID" value="SNV52262.1"/>
    <property type="molecule type" value="Genomic_DNA"/>
</dbReference>
<dbReference type="PANTHER" id="PTHR47619">
    <property type="entry name" value="METALLO-HYDROLASE YYCJ-RELATED"/>
    <property type="match status" value="1"/>
</dbReference>
<dbReference type="InterPro" id="IPR052533">
    <property type="entry name" value="WalJ/YycJ-like"/>
</dbReference>
<dbReference type="InterPro" id="IPR036866">
    <property type="entry name" value="RibonucZ/Hydroxyglut_hydro"/>
</dbReference>
<evidence type="ECO:0000313" key="3">
    <source>
        <dbReference type="Proteomes" id="UP000215355"/>
    </source>
</evidence>
<organism evidence="2 3">
    <name type="scientific">Sphingobacterium mizutaii</name>
    <dbReference type="NCBI Taxonomy" id="1010"/>
    <lineage>
        <taxon>Bacteria</taxon>
        <taxon>Pseudomonadati</taxon>
        <taxon>Bacteroidota</taxon>
        <taxon>Sphingobacteriia</taxon>
        <taxon>Sphingobacteriales</taxon>
        <taxon>Sphingobacteriaceae</taxon>
        <taxon>Sphingobacterium</taxon>
    </lineage>
</organism>
<dbReference type="PANTHER" id="PTHR47619:SF1">
    <property type="entry name" value="EXODEOXYRIBONUCLEASE WALJ"/>
    <property type="match status" value="1"/>
</dbReference>
<sequence>MVKLKNALFSMKLKIVGSGSKGNAYIVYNDKEALLIEAGVNFKAVKTALDFDISKVSGCLITHCHNDHAQYAWDILKSGINVYCLKETAEIKNLKGHRVEYLLNGITYHIGNFKVIAMPVRHDVPCVCFLIEHPETGRFCFVTDTFFCEYVFPGMNNVIVEANYGEGIIDSKNDPAFLRDRILQSHMSIETCEEFLQANDLSEVNNIVLIHLSDRNSHALDFKNKISKQTGCNVHIADNGMEIPFGKTPF</sequence>
<reference evidence="2 3" key="1">
    <citation type="submission" date="2017-06" db="EMBL/GenBank/DDBJ databases">
        <authorList>
            <consortium name="Pathogen Informatics"/>
        </authorList>
    </citation>
    <scope>NUCLEOTIDE SEQUENCE [LARGE SCALE GENOMIC DNA]</scope>
    <source>
        <strain evidence="2 3">NCTC12149</strain>
    </source>
</reference>
<dbReference type="InterPro" id="IPR001279">
    <property type="entry name" value="Metallo-B-lactamas"/>
</dbReference>
<dbReference type="KEGG" id="smiz:4412673_02648"/>
<name>A0AAJ4XCM3_9SPHI</name>
<dbReference type="Gene3D" id="3.60.15.10">
    <property type="entry name" value="Ribonuclease Z/Hydroxyacylglutathione hydrolase-like"/>
    <property type="match status" value="1"/>
</dbReference>
<evidence type="ECO:0000259" key="1">
    <source>
        <dbReference type="SMART" id="SM00849"/>
    </source>
</evidence>
<proteinExistence type="predicted"/>
<dbReference type="RefSeq" id="WP_222593889.1">
    <property type="nucleotide sequence ID" value="NZ_LT906468.1"/>
</dbReference>
<dbReference type="SMART" id="SM00849">
    <property type="entry name" value="Lactamase_B"/>
    <property type="match status" value="1"/>
</dbReference>
<dbReference type="AlphaFoldDB" id="A0AAJ4XCM3"/>
<dbReference type="Proteomes" id="UP000215355">
    <property type="component" value="Chromosome 1"/>
</dbReference>
<dbReference type="Pfam" id="PF00753">
    <property type="entry name" value="Lactamase_B"/>
    <property type="match status" value="1"/>
</dbReference>
<accession>A0AAJ4XCM3</accession>
<gene>
    <name evidence="2" type="ORF">SAMEA4412673_02648</name>
</gene>
<evidence type="ECO:0000313" key="2">
    <source>
        <dbReference type="EMBL" id="SNV52262.1"/>
    </source>
</evidence>
<feature type="domain" description="Metallo-beta-lactamase" evidence="1">
    <location>
        <begin position="21"/>
        <end position="186"/>
    </location>
</feature>
<protein>
    <submittedName>
        <fullName evidence="2">Ribonuclease Z</fullName>
    </submittedName>
</protein>